<feature type="compositionally biased region" description="Polar residues" evidence="1">
    <location>
        <begin position="1"/>
        <end position="19"/>
    </location>
</feature>
<protein>
    <submittedName>
        <fullName evidence="2">Uncharacterized protein</fullName>
    </submittedName>
</protein>
<evidence type="ECO:0000256" key="1">
    <source>
        <dbReference type="SAM" id="MobiDB-lite"/>
    </source>
</evidence>
<reference evidence="2" key="1">
    <citation type="submission" date="2023-06" db="EMBL/GenBank/DDBJ databases">
        <title>Genome-scale phylogeny and comparative genomics of the fungal order Sordariales.</title>
        <authorList>
            <consortium name="Lawrence Berkeley National Laboratory"/>
            <person name="Hensen N."/>
            <person name="Bonometti L."/>
            <person name="Westerberg I."/>
            <person name="Brannstrom I.O."/>
            <person name="Guillou S."/>
            <person name="Cros-Aarteil S."/>
            <person name="Calhoun S."/>
            <person name="Haridas S."/>
            <person name="Kuo A."/>
            <person name="Mondo S."/>
            <person name="Pangilinan J."/>
            <person name="Riley R."/>
            <person name="Labutti K."/>
            <person name="Andreopoulos B."/>
            <person name="Lipzen A."/>
            <person name="Chen C."/>
            <person name="Yanf M."/>
            <person name="Daum C."/>
            <person name="Ng V."/>
            <person name="Clum A."/>
            <person name="Steindorff A."/>
            <person name="Ohm R."/>
            <person name="Martin F."/>
            <person name="Silar P."/>
            <person name="Natvig D."/>
            <person name="Lalanne C."/>
            <person name="Gautier V."/>
            <person name="Ament-Velasquez S.L."/>
            <person name="Kruys A."/>
            <person name="Hutchinson M.I."/>
            <person name="Powell A.J."/>
            <person name="Barry K."/>
            <person name="Miller A.N."/>
            <person name="Grigoriev I.V."/>
            <person name="Debuchy R."/>
            <person name="Gladieux P."/>
            <person name="Thoren M.H."/>
            <person name="Johannesson H."/>
        </authorList>
    </citation>
    <scope>NUCLEOTIDE SEQUENCE</scope>
    <source>
        <strain evidence="2">CBS 540.89</strain>
    </source>
</reference>
<evidence type="ECO:0000313" key="3">
    <source>
        <dbReference type="Proteomes" id="UP001172159"/>
    </source>
</evidence>
<feature type="region of interest" description="Disordered" evidence="1">
    <location>
        <begin position="163"/>
        <end position="189"/>
    </location>
</feature>
<organism evidence="2 3">
    <name type="scientific">Apiosordaria backusii</name>
    <dbReference type="NCBI Taxonomy" id="314023"/>
    <lineage>
        <taxon>Eukaryota</taxon>
        <taxon>Fungi</taxon>
        <taxon>Dikarya</taxon>
        <taxon>Ascomycota</taxon>
        <taxon>Pezizomycotina</taxon>
        <taxon>Sordariomycetes</taxon>
        <taxon>Sordariomycetidae</taxon>
        <taxon>Sordariales</taxon>
        <taxon>Lasiosphaeriaceae</taxon>
        <taxon>Apiosordaria</taxon>
    </lineage>
</organism>
<dbReference type="Proteomes" id="UP001172159">
    <property type="component" value="Unassembled WGS sequence"/>
</dbReference>
<dbReference type="AlphaFoldDB" id="A0AA40BL75"/>
<evidence type="ECO:0000313" key="2">
    <source>
        <dbReference type="EMBL" id="KAK0736275.1"/>
    </source>
</evidence>
<name>A0AA40BL75_9PEZI</name>
<feature type="compositionally biased region" description="Polar residues" evidence="1">
    <location>
        <begin position="163"/>
        <end position="174"/>
    </location>
</feature>
<comment type="caution">
    <text evidence="2">The sequence shown here is derived from an EMBL/GenBank/DDBJ whole genome shotgun (WGS) entry which is preliminary data.</text>
</comment>
<sequence length="243" mass="27334">MDTKRFSTPPTRAASSNNGGRAAKSRSDGTTSTTGDDHLLDFGPFFITTPKEHETLDQFLTRRAAKDAEQTAWMKKQSQRRCVKKARRPKPCEWYERLRKATLVEPHAAVVEDLAVKTAAGRVVTPPTVDEATAHQANFQGDIIKPAESSVVVEAVAIQTTANKTPAVQQQRTPSPDADPNSLQQLLKRRRESDLAWLKEVEERKRKRAQMEDDEGMLDEEMLDEEMLDEGMLDEEMLDEESP</sequence>
<feature type="compositionally biased region" description="Acidic residues" evidence="1">
    <location>
        <begin position="212"/>
        <end position="243"/>
    </location>
</feature>
<accession>A0AA40BL75</accession>
<keyword evidence="3" id="KW-1185">Reference proteome</keyword>
<gene>
    <name evidence="2" type="ORF">B0T21DRAFT_411461</name>
</gene>
<dbReference type="EMBL" id="JAUKTV010000006">
    <property type="protein sequence ID" value="KAK0736275.1"/>
    <property type="molecule type" value="Genomic_DNA"/>
</dbReference>
<feature type="region of interest" description="Disordered" evidence="1">
    <location>
        <begin position="203"/>
        <end position="243"/>
    </location>
</feature>
<proteinExistence type="predicted"/>
<feature type="region of interest" description="Disordered" evidence="1">
    <location>
        <begin position="1"/>
        <end position="42"/>
    </location>
</feature>